<reference evidence="5 6" key="1">
    <citation type="submission" date="2016-11" db="EMBL/GenBank/DDBJ databases">
        <title>Trade-off between light-utilization and light-protection in marine flavobacteria.</title>
        <authorList>
            <person name="Kumagai Y."/>
        </authorList>
    </citation>
    <scope>NUCLEOTIDE SEQUENCE [LARGE SCALE GENOMIC DNA]</scope>
    <source>
        <strain evidence="5 6">JCM 13191</strain>
    </source>
</reference>
<evidence type="ECO:0000256" key="2">
    <source>
        <dbReference type="PROSITE-ProRule" id="PRU00278"/>
    </source>
</evidence>
<feature type="chain" id="PRO_5012348427" evidence="3">
    <location>
        <begin position="20"/>
        <end position="479"/>
    </location>
</feature>
<feature type="domain" description="PpiC" evidence="4">
    <location>
        <begin position="305"/>
        <end position="409"/>
    </location>
</feature>
<dbReference type="InterPro" id="IPR000297">
    <property type="entry name" value="PPIase_PpiC"/>
</dbReference>
<evidence type="ECO:0000313" key="6">
    <source>
        <dbReference type="Proteomes" id="UP000193431"/>
    </source>
</evidence>
<evidence type="ECO:0000313" key="5">
    <source>
        <dbReference type="EMBL" id="ARN76553.1"/>
    </source>
</evidence>
<accession>A0A1W6MG22</accession>
<dbReference type="PANTHER" id="PTHR47637:SF1">
    <property type="entry name" value="CHAPERONE SURA"/>
    <property type="match status" value="1"/>
</dbReference>
<keyword evidence="2" id="KW-0697">Rotamase</keyword>
<evidence type="ECO:0000259" key="4">
    <source>
        <dbReference type="PROSITE" id="PS50198"/>
    </source>
</evidence>
<dbReference type="OrthoDB" id="14196at2"/>
<dbReference type="STRING" id="331648.BST97_00225"/>
<protein>
    <submittedName>
        <fullName evidence="5">Peptidylprolyl isomerase</fullName>
    </submittedName>
</protein>
<dbReference type="RefSeq" id="WP_157111360.1">
    <property type="nucleotide sequence ID" value="NZ_CP019344.1"/>
</dbReference>
<dbReference type="Gene3D" id="3.10.50.40">
    <property type="match status" value="2"/>
</dbReference>
<dbReference type="SUPFAM" id="SSF54534">
    <property type="entry name" value="FKBP-like"/>
    <property type="match status" value="2"/>
</dbReference>
<evidence type="ECO:0000256" key="1">
    <source>
        <dbReference type="ARBA" id="ARBA00022729"/>
    </source>
</evidence>
<dbReference type="Gene3D" id="1.10.4030.10">
    <property type="entry name" value="Porin chaperone SurA, peptide-binding domain"/>
    <property type="match status" value="1"/>
</dbReference>
<feature type="signal peptide" evidence="3">
    <location>
        <begin position="1"/>
        <end position="19"/>
    </location>
</feature>
<dbReference type="SUPFAM" id="SSF109998">
    <property type="entry name" value="Triger factor/SurA peptide-binding domain-like"/>
    <property type="match status" value="1"/>
</dbReference>
<dbReference type="Pfam" id="PF00639">
    <property type="entry name" value="Rotamase"/>
    <property type="match status" value="2"/>
</dbReference>
<gene>
    <name evidence="5" type="ORF">BST97_00225</name>
</gene>
<keyword evidence="2 5" id="KW-0413">Isomerase</keyword>
<organism evidence="5 6">
    <name type="scientific">Nonlabens spongiae</name>
    <dbReference type="NCBI Taxonomy" id="331648"/>
    <lineage>
        <taxon>Bacteria</taxon>
        <taxon>Pseudomonadati</taxon>
        <taxon>Bacteroidota</taxon>
        <taxon>Flavobacteriia</taxon>
        <taxon>Flavobacteriales</taxon>
        <taxon>Flavobacteriaceae</taxon>
        <taxon>Nonlabens</taxon>
    </lineage>
</organism>
<feature type="domain" description="PpiC" evidence="4">
    <location>
        <begin position="201"/>
        <end position="302"/>
    </location>
</feature>
<name>A0A1W6MG22_9FLAO</name>
<proteinExistence type="predicted"/>
<dbReference type="InterPro" id="IPR050280">
    <property type="entry name" value="OMP_Chaperone_SurA"/>
</dbReference>
<dbReference type="PANTHER" id="PTHR47637">
    <property type="entry name" value="CHAPERONE SURA"/>
    <property type="match status" value="1"/>
</dbReference>
<dbReference type="GO" id="GO:0003755">
    <property type="term" value="F:peptidyl-prolyl cis-trans isomerase activity"/>
    <property type="evidence" value="ECO:0007669"/>
    <property type="project" value="UniProtKB-KW"/>
</dbReference>
<dbReference type="EMBL" id="CP019344">
    <property type="protein sequence ID" value="ARN76553.1"/>
    <property type="molecule type" value="Genomic_DNA"/>
</dbReference>
<keyword evidence="1 3" id="KW-0732">Signal</keyword>
<dbReference type="AlphaFoldDB" id="A0A1W6MG22"/>
<dbReference type="InterPro" id="IPR027304">
    <property type="entry name" value="Trigger_fact/SurA_dom_sf"/>
</dbReference>
<keyword evidence="6" id="KW-1185">Reference proteome</keyword>
<evidence type="ECO:0000256" key="3">
    <source>
        <dbReference type="SAM" id="SignalP"/>
    </source>
</evidence>
<dbReference type="PROSITE" id="PS50198">
    <property type="entry name" value="PPIC_PPIASE_2"/>
    <property type="match status" value="2"/>
</dbReference>
<sequence length="479" mass="55091">MNKIFMMAAMLFACGFASAQNTDTEAEDQKVKNEVIASLIKKDTIKPQIQNTRFMIDGVASVVGDYVVLDSDITKQVETMKRGGNDVQLSKCELIESIIQEKMYAHHAIQDSITISDAEVEGRTEQLLSQWKAELGTDEAIARLYRRESIQQVRDELNQINRDLLLSQRMQQRLTEEIEITPEEVRQFFSEIPENERPLFNTEVEMSQIIVVPEPTEQAINDVIERLRGYRKDVLENGSNFAALATLHSDDIATERQGGILTMRRNDPFVKEFKDLAFSLQEGEISEPFETQFGWHILMVDKVRGQVRDVRHILLKPFISTAQTNKARKKLDEMRDKIIMGEIEFAEAAKQISDEEETAQNGGKFINPRTGDVRLEVDKLPSELASQLQFLEKGDVSGIFQERDPRDSDKTIFKIIYVEDKIKDHIADYQLDYLKIKNLALNAKKIEAIQKWRNEKLKDTYIKIGPDFKDCDFTSNWTK</sequence>
<dbReference type="Proteomes" id="UP000193431">
    <property type="component" value="Chromosome"/>
</dbReference>
<dbReference type="InterPro" id="IPR046357">
    <property type="entry name" value="PPIase_dom_sf"/>
</dbReference>